<dbReference type="EMBL" id="JAIXMP010000002">
    <property type="protein sequence ID" value="KAI9276804.1"/>
    <property type="molecule type" value="Genomic_DNA"/>
</dbReference>
<accession>A0AAD5KAY2</accession>
<reference evidence="2" key="2">
    <citation type="submission" date="2023-02" db="EMBL/GenBank/DDBJ databases">
        <authorList>
            <consortium name="DOE Joint Genome Institute"/>
            <person name="Mondo S.J."/>
            <person name="Chang Y."/>
            <person name="Wang Y."/>
            <person name="Ahrendt S."/>
            <person name="Andreopoulos W."/>
            <person name="Barry K."/>
            <person name="Beard J."/>
            <person name="Benny G.L."/>
            <person name="Blankenship S."/>
            <person name="Bonito G."/>
            <person name="Cuomo C."/>
            <person name="Desiro A."/>
            <person name="Gervers K.A."/>
            <person name="Hundley H."/>
            <person name="Kuo A."/>
            <person name="LaButti K."/>
            <person name="Lang B.F."/>
            <person name="Lipzen A."/>
            <person name="O'Donnell K."/>
            <person name="Pangilinan J."/>
            <person name="Reynolds N."/>
            <person name="Sandor L."/>
            <person name="Smith M.W."/>
            <person name="Tsang A."/>
            <person name="Grigoriev I.V."/>
            <person name="Stajich J.E."/>
            <person name="Spatafora J.W."/>
        </authorList>
    </citation>
    <scope>NUCLEOTIDE SEQUENCE</scope>
    <source>
        <strain evidence="2">RSA 2281</strain>
    </source>
</reference>
<dbReference type="SUPFAM" id="SSF54637">
    <property type="entry name" value="Thioesterase/thiol ester dehydrase-isomerase"/>
    <property type="match status" value="1"/>
</dbReference>
<evidence type="ECO:0000259" key="1">
    <source>
        <dbReference type="Pfam" id="PF03061"/>
    </source>
</evidence>
<dbReference type="PANTHER" id="PTHR47260:SF1">
    <property type="entry name" value="UPF0644 PROTEIN PB2B4.06"/>
    <property type="match status" value="1"/>
</dbReference>
<dbReference type="Pfam" id="PF03061">
    <property type="entry name" value="4HBT"/>
    <property type="match status" value="1"/>
</dbReference>
<dbReference type="Proteomes" id="UP001209540">
    <property type="component" value="Unassembled WGS sequence"/>
</dbReference>
<name>A0AAD5KAY2_9FUNG</name>
<evidence type="ECO:0000313" key="2">
    <source>
        <dbReference type="EMBL" id="KAI9276804.1"/>
    </source>
</evidence>
<dbReference type="InterPro" id="IPR029069">
    <property type="entry name" value="HotDog_dom_sf"/>
</dbReference>
<organism evidence="2 3">
    <name type="scientific">Phascolomyces articulosus</name>
    <dbReference type="NCBI Taxonomy" id="60185"/>
    <lineage>
        <taxon>Eukaryota</taxon>
        <taxon>Fungi</taxon>
        <taxon>Fungi incertae sedis</taxon>
        <taxon>Mucoromycota</taxon>
        <taxon>Mucoromycotina</taxon>
        <taxon>Mucoromycetes</taxon>
        <taxon>Mucorales</taxon>
        <taxon>Lichtheimiaceae</taxon>
        <taxon>Phascolomyces</taxon>
    </lineage>
</organism>
<sequence>MNGHGPGADAAPLNRRDQGFTLSEAQESLFEQQESLAIVQELSASPDWIEVKAYGHMSEAAHDVSLTASTLRGDGKIALRPLKFFNKEKTQCIIVLHLGKKLCGHAGIVHGGMLATLLDEHLAYVSLPSLPNYTGFTANLSVDYRKPCKADQWVVIRGKLDRVEGRKAYANATVETLDQTLLTEASALYVSPRMAAEAAPKAEEMNA</sequence>
<dbReference type="PANTHER" id="PTHR47260">
    <property type="entry name" value="UPF0644 PROTEIN PB2B4.06"/>
    <property type="match status" value="1"/>
</dbReference>
<keyword evidence="3" id="KW-1185">Reference proteome</keyword>
<evidence type="ECO:0000313" key="3">
    <source>
        <dbReference type="Proteomes" id="UP001209540"/>
    </source>
</evidence>
<gene>
    <name evidence="2" type="ORF">BDA99DRAFT_430125</name>
</gene>
<dbReference type="Gene3D" id="3.10.129.10">
    <property type="entry name" value="Hotdog Thioesterase"/>
    <property type="match status" value="1"/>
</dbReference>
<protein>
    <submittedName>
        <fullName evidence="2">HotDog domain-containing protein</fullName>
    </submittedName>
</protein>
<dbReference type="InterPro" id="IPR052061">
    <property type="entry name" value="PTE-AB_protein"/>
</dbReference>
<dbReference type="InterPro" id="IPR006683">
    <property type="entry name" value="Thioestr_dom"/>
</dbReference>
<feature type="domain" description="Thioesterase" evidence="1">
    <location>
        <begin position="107"/>
        <end position="181"/>
    </location>
</feature>
<reference evidence="2" key="1">
    <citation type="journal article" date="2022" name="IScience">
        <title>Evolution of zygomycete secretomes and the origins of terrestrial fungal ecologies.</title>
        <authorList>
            <person name="Chang Y."/>
            <person name="Wang Y."/>
            <person name="Mondo S."/>
            <person name="Ahrendt S."/>
            <person name="Andreopoulos W."/>
            <person name="Barry K."/>
            <person name="Beard J."/>
            <person name="Benny G.L."/>
            <person name="Blankenship S."/>
            <person name="Bonito G."/>
            <person name="Cuomo C."/>
            <person name="Desiro A."/>
            <person name="Gervers K.A."/>
            <person name="Hundley H."/>
            <person name="Kuo A."/>
            <person name="LaButti K."/>
            <person name="Lang B.F."/>
            <person name="Lipzen A."/>
            <person name="O'Donnell K."/>
            <person name="Pangilinan J."/>
            <person name="Reynolds N."/>
            <person name="Sandor L."/>
            <person name="Smith M.E."/>
            <person name="Tsang A."/>
            <person name="Grigoriev I.V."/>
            <person name="Stajich J.E."/>
            <person name="Spatafora J.W."/>
        </authorList>
    </citation>
    <scope>NUCLEOTIDE SEQUENCE</scope>
    <source>
        <strain evidence="2">RSA 2281</strain>
    </source>
</reference>
<proteinExistence type="predicted"/>
<dbReference type="CDD" id="cd03443">
    <property type="entry name" value="PaaI_thioesterase"/>
    <property type="match status" value="1"/>
</dbReference>
<dbReference type="AlphaFoldDB" id="A0AAD5KAY2"/>
<comment type="caution">
    <text evidence="2">The sequence shown here is derived from an EMBL/GenBank/DDBJ whole genome shotgun (WGS) entry which is preliminary data.</text>
</comment>